<keyword evidence="2" id="KW-1185">Reference proteome</keyword>
<dbReference type="AlphaFoldDB" id="A0A9E7D4E2"/>
<dbReference type="RefSeq" id="WP_255845436.1">
    <property type="nucleotide sequence ID" value="NZ_CP094358.1"/>
</dbReference>
<name>A0A9E7D4E2_9FLAO</name>
<dbReference type="KEGG" id="fbm:MQE35_05870"/>
<evidence type="ECO:0000313" key="2">
    <source>
        <dbReference type="Proteomes" id="UP000831290"/>
    </source>
</evidence>
<accession>A0A9E7D4E2</accession>
<evidence type="ECO:0000313" key="1">
    <source>
        <dbReference type="EMBL" id="UOB18819.1"/>
    </source>
</evidence>
<reference evidence="1" key="1">
    <citation type="submission" date="2022-03" db="EMBL/GenBank/DDBJ databases">
        <title>Description of Abyssus ytuae gen. nov., sp. nov., a novel member of the family Flavobacteriaceae isolated from the sediment of Mariana Trench.</title>
        <authorList>
            <person name="Zhang J."/>
            <person name="Xu X."/>
        </authorList>
    </citation>
    <scope>NUCLEOTIDE SEQUENCE</scope>
    <source>
        <strain evidence="1">MT3330</strain>
    </source>
</reference>
<dbReference type="EMBL" id="CP094358">
    <property type="protein sequence ID" value="UOB18819.1"/>
    <property type="molecule type" value="Genomic_DNA"/>
</dbReference>
<gene>
    <name evidence="1" type="ORF">MQE35_05870</name>
</gene>
<protein>
    <submittedName>
        <fullName evidence="1">Uncharacterized protein</fullName>
    </submittedName>
</protein>
<proteinExistence type="predicted"/>
<sequence>MCFPIVNPDKPENVWSDEVSRIAGPSQNTISVVYSFRLEGGGYTIAIKPDAGGLRISTTSIAD</sequence>
<organism evidence="1 2">
    <name type="scientific">Abyssalbus ytuae</name>
    <dbReference type="NCBI Taxonomy" id="2926907"/>
    <lineage>
        <taxon>Bacteria</taxon>
        <taxon>Pseudomonadati</taxon>
        <taxon>Bacteroidota</taxon>
        <taxon>Flavobacteriia</taxon>
        <taxon>Flavobacteriales</taxon>
        <taxon>Flavobacteriaceae</taxon>
        <taxon>Abyssalbus</taxon>
    </lineage>
</organism>
<dbReference type="Proteomes" id="UP000831290">
    <property type="component" value="Chromosome"/>
</dbReference>